<name>A0A915U4Y2_9BACT</name>
<dbReference type="AlphaFoldDB" id="A0A915U4Y2"/>
<protein>
    <submittedName>
        <fullName evidence="1">Uncharacterized protein</fullName>
    </submittedName>
</protein>
<proteinExistence type="predicted"/>
<keyword evidence="2" id="KW-1185">Reference proteome</keyword>
<reference evidence="1" key="1">
    <citation type="submission" date="2020-12" db="EMBL/GenBank/DDBJ databases">
        <title>Desulfobium dissulfuricans gen. nov., sp. nov., a novel mesophilic, sulfate-reducing bacterium isolated from a deep-sea hydrothermal vent.</title>
        <authorList>
            <person name="Hashimoto Y."/>
            <person name="Tame A."/>
            <person name="Sawayama S."/>
            <person name="Miyazaki J."/>
            <person name="Takai K."/>
            <person name="Nakagawa S."/>
        </authorList>
    </citation>
    <scope>NUCLEOTIDE SEQUENCE</scope>
    <source>
        <strain evidence="1">GF1</strain>
    </source>
</reference>
<accession>A0A915U4Y2</accession>
<dbReference type="RefSeq" id="WP_267928356.1">
    <property type="nucleotide sequence ID" value="NZ_AP024233.1"/>
</dbReference>
<dbReference type="EMBL" id="AP024233">
    <property type="protein sequence ID" value="BCO08452.1"/>
    <property type="molecule type" value="Genomic_DNA"/>
</dbReference>
<gene>
    <name evidence="1" type="ORF">GF1_08280</name>
</gene>
<dbReference type="Proteomes" id="UP001063350">
    <property type="component" value="Chromosome"/>
</dbReference>
<organism evidence="1 2">
    <name type="scientific">Desulfolithobacter dissulfuricans</name>
    <dbReference type="NCBI Taxonomy" id="2795293"/>
    <lineage>
        <taxon>Bacteria</taxon>
        <taxon>Pseudomonadati</taxon>
        <taxon>Thermodesulfobacteriota</taxon>
        <taxon>Desulfobulbia</taxon>
        <taxon>Desulfobulbales</taxon>
        <taxon>Desulfobulbaceae</taxon>
        <taxon>Desulfolithobacter</taxon>
    </lineage>
</organism>
<evidence type="ECO:0000313" key="1">
    <source>
        <dbReference type="EMBL" id="BCO08452.1"/>
    </source>
</evidence>
<dbReference type="KEGG" id="ddu:GF1_08280"/>
<sequence>MDRKKHKWTFRARFRRHAFGWRSQSAITRIKEAVAEIRKTARKDPVLGAEGAVLLLEKLSPALEHVDSSSGAIGTAVNNAIETLVPIIAGAPADDSLRDTWLDRLWAAVEEDVMPYIELLPEYWGELCVTRQRASYWADGFIDTVRLVWSRERKAGEGYFKGTSACLSALFSAGRHEEILELLDLAPHTFWHYRQWGVKALAAMGRKADAIRYAEDSRDDYSSPVAISRACEEILLSSGMVEEAYRRYAIEANQKTTYLATFRAIARKYPDKSASDILHDLVASTPGNEGKWFAAAKSAGLYKEAIELANRAPCDPRTLTRAARDMAAEEPRFAVEAGMAALRWLTRGYGYEITGLDVLAAYDHTMKAAQNAGCEAETLGRIRKLVAGEDHGERFVAKILGPERGLR</sequence>
<evidence type="ECO:0000313" key="2">
    <source>
        <dbReference type="Proteomes" id="UP001063350"/>
    </source>
</evidence>